<feature type="chain" id="PRO_5001517069" description="Single domain-containing protein" evidence="1">
    <location>
        <begin position="22"/>
        <end position="121"/>
    </location>
</feature>
<dbReference type="AlphaFoldDB" id="A0A023GC38"/>
<sequence length="121" mass="14332">MMKVMKVFIVFLVFYVNEIYCTEGKYCVINNYRVYDENSYVDTENPCERRYCSLGNDPFVRIMVCGSQGAPECRDPKQEGNRFPKCCTEKPWCTDKQLEKMRQKDAADKEKEVRQQLLNSR</sequence>
<proteinExistence type="evidence at transcript level"/>
<reference evidence="2" key="1">
    <citation type="submission" date="2014-03" db="EMBL/GenBank/DDBJ databases">
        <title>The sialotranscriptome of Amblyomma triste, Amblyomma parvum and Amblyomma cajennense ticks, uncovered by 454-based RNA-seq.</title>
        <authorList>
            <person name="Garcia G.R."/>
            <person name="Gardinassi L.G."/>
            <person name="Ribeiro J.M."/>
            <person name="Anatriello E."/>
            <person name="Ferreira B.R."/>
            <person name="Moreira H.N."/>
            <person name="Mafra C."/>
            <person name="Olegario M.M."/>
            <person name="Szabo P.J."/>
            <person name="Miranda-Santos I.K."/>
            <person name="Maruyama S.R."/>
        </authorList>
    </citation>
    <scope>NUCLEOTIDE SEQUENCE</scope>
    <source>
        <strain evidence="2">Mato Grasso do Sul</strain>
        <tissue evidence="2">Salivary glands</tissue>
    </source>
</reference>
<evidence type="ECO:0000256" key="1">
    <source>
        <dbReference type="SAM" id="SignalP"/>
    </source>
</evidence>
<protein>
    <recommendedName>
        <fullName evidence="3">Single domain-containing protein</fullName>
    </recommendedName>
</protein>
<organism evidence="2">
    <name type="scientific">Amblyomma triste</name>
    <name type="common">Neotropical tick</name>
    <dbReference type="NCBI Taxonomy" id="251400"/>
    <lineage>
        <taxon>Eukaryota</taxon>
        <taxon>Metazoa</taxon>
        <taxon>Ecdysozoa</taxon>
        <taxon>Arthropoda</taxon>
        <taxon>Chelicerata</taxon>
        <taxon>Arachnida</taxon>
        <taxon>Acari</taxon>
        <taxon>Parasitiformes</taxon>
        <taxon>Ixodida</taxon>
        <taxon>Ixodoidea</taxon>
        <taxon>Ixodidae</taxon>
        <taxon>Amblyomminae</taxon>
        <taxon>Amblyomma</taxon>
    </lineage>
</organism>
<dbReference type="EMBL" id="GBBM01004960">
    <property type="protein sequence ID" value="JAC30458.1"/>
    <property type="molecule type" value="mRNA"/>
</dbReference>
<evidence type="ECO:0008006" key="3">
    <source>
        <dbReference type="Google" id="ProtNLM"/>
    </source>
</evidence>
<evidence type="ECO:0000313" key="2">
    <source>
        <dbReference type="EMBL" id="JAC30458.1"/>
    </source>
</evidence>
<accession>A0A023GC38</accession>
<keyword evidence="1" id="KW-0732">Signal</keyword>
<name>A0A023GC38_AMBTT</name>
<feature type="signal peptide" evidence="1">
    <location>
        <begin position="1"/>
        <end position="21"/>
    </location>
</feature>